<keyword evidence="3" id="KW-1185">Reference proteome</keyword>
<evidence type="ECO:0000313" key="3">
    <source>
        <dbReference type="Proteomes" id="UP000325433"/>
    </source>
</evidence>
<name>A0A5N6VHH9_9EURO</name>
<organism evidence="2 3">
    <name type="scientific">Aspergillus transmontanensis</name>
    <dbReference type="NCBI Taxonomy" id="1034304"/>
    <lineage>
        <taxon>Eukaryota</taxon>
        <taxon>Fungi</taxon>
        <taxon>Dikarya</taxon>
        <taxon>Ascomycota</taxon>
        <taxon>Pezizomycotina</taxon>
        <taxon>Eurotiomycetes</taxon>
        <taxon>Eurotiomycetidae</taxon>
        <taxon>Eurotiales</taxon>
        <taxon>Aspergillaceae</taxon>
        <taxon>Aspergillus</taxon>
        <taxon>Aspergillus subgen. Circumdati</taxon>
    </lineage>
</organism>
<proteinExistence type="predicted"/>
<gene>
    <name evidence="2" type="ORF">BDV41DRAFT_24523</name>
</gene>
<keyword evidence="1" id="KW-0812">Transmembrane</keyword>
<reference evidence="3" key="1">
    <citation type="submission" date="2019-04" db="EMBL/GenBank/DDBJ databases">
        <title>Friends and foes A comparative genomics studyof 23 Aspergillus species from section Flavi.</title>
        <authorList>
            <consortium name="DOE Joint Genome Institute"/>
            <person name="Kjaerbolling I."/>
            <person name="Vesth T."/>
            <person name="Frisvad J.C."/>
            <person name="Nybo J.L."/>
            <person name="Theobald S."/>
            <person name="Kildgaard S."/>
            <person name="Isbrandt T."/>
            <person name="Kuo A."/>
            <person name="Sato A."/>
            <person name="Lyhne E.K."/>
            <person name="Kogle M.E."/>
            <person name="Wiebenga A."/>
            <person name="Kun R.S."/>
            <person name="Lubbers R.J."/>
            <person name="Makela M.R."/>
            <person name="Barry K."/>
            <person name="Chovatia M."/>
            <person name="Clum A."/>
            <person name="Daum C."/>
            <person name="Haridas S."/>
            <person name="He G."/>
            <person name="LaButti K."/>
            <person name="Lipzen A."/>
            <person name="Mondo S."/>
            <person name="Riley R."/>
            <person name="Salamov A."/>
            <person name="Simmons B.A."/>
            <person name="Magnuson J.K."/>
            <person name="Henrissat B."/>
            <person name="Mortensen U.H."/>
            <person name="Larsen T.O."/>
            <person name="Devries R.P."/>
            <person name="Grigoriev I.V."/>
            <person name="Machida M."/>
            <person name="Baker S.E."/>
            <person name="Andersen M.R."/>
        </authorList>
    </citation>
    <scope>NUCLEOTIDE SEQUENCE [LARGE SCALE GENOMIC DNA]</scope>
    <source>
        <strain evidence="3">CBS 130015</strain>
    </source>
</reference>
<sequence>MFLLYMYRDRRRILIIFILCTEFSTMLTHYPHHDEIECLRYRNEYVNLVQSVPISFRPSRDDPTEPKLYYKQRRWERWGHHCLLVRGPRGIIG</sequence>
<evidence type="ECO:0000256" key="1">
    <source>
        <dbReference type="SAM" id="Phobius"/>
    </source>
</evidence>
<dbReference type="EMBL" id="ML738393">
    <property type="protein sequence ID" value="KAE8307977.1"/>
    <property type="molecule type" value="Genomic_DNA"/>
</dbReference>
<evidence type="ECO:0000313" key="2">
    <source>
        <dbReference type="EMBL" id="KAE8307977.1"/>
    </source>
</evidence>
<dbReference type="Proteomes" id="UP000325433">
    <property type="component" value="Unassembled WGS sequence"/>
</dbReference>
<keyword evidence="1" id="KW-1133">Transmembrane helix</keyword>
<protein>
    <submittedName>
        <fullName evidence="2">Uncharacterized protein</fullName>
    </submittedName>
</protein>
<feature type="transmembrane region" description="Helical" evidence="1">
    <location>
        <begin position="12"/>
        <end position="30"/>
    </location>
</feature>
<keyword evidence="1" id="KW-0472">Membrane</keyword>
<accession>A0A5N6VHH9</accession>
<dbReference type="AlphaFoldDB" id="A0A5N6VHH9"/>